<dbReference type="Pfam" id="PF13976">
    <property type="entry name" value="gag_pre-integrs"/>
    <property type="match status" value="1"/>
</dbReference>
<dbReference type="InterPro" id="IPR025724">
    <property type="entry name" value="GAG-pre-integrase_dom"/>
</dbReference>
<dbReference type="EMBL" id="JARYMX010000002">
    <property type="protein sequence ID" value="KAJ9562676.1"/>
    <property type="molecule type" value="Genomic_DNA"/>
</dbReference>
<dbReference type="Pfam" id="PF22936">
    <property type="entry name" value="Pol_BBD"/>
    <property type="match status" value="1"/>
</dbReference>
<dbReference type="InterPro" id="IPR054722">
    <property type="entry name" value="PolX-like_BBD"/>
</dbReference>
<feature type="domain" description="GAG-pre-integrase" evidence="2">
    <location>
        <begin position="272"/>
        <end position="322"/>
    </location>
</feature>
<evidence type="ECO:0000313" key="5">
    <source>
        <dbReference type="Proteomes" id="UP001172457"/>
    </source>
</evidence>
<dbReference type="AlphaFoldDB" id="A0AA38TW50"/>
<feature type="compositionally biased region" description="Basic and acidic residues" evidence="1">
    <location>
        <begin position="91"/>
        <end position="102"/>
    </location>
</feature>
<gene>
    <name evidence="4" type="ORF">OSB04_007836</name>
</gene>
<evidence type="ECO:0000259" key="3">
    <source>
        <dbReference type="Pfam" id="PF22936"/>
    </source>
</evidence>
<dbReference type="Proteomes" id="UP001172457">
    <property type="component" value="Chromosome 2"/>
</dbReference>
<feature type="domain" description="Retrovirus-related Pol polyprotein from transposon TNT 1-94-like beta-barrel" evidence="3">
    <location>
        <begin position="170"/>
        <end position="244"/>
    </location>
</feature>
<feature type="compositionally biased region" description="Basic and acidic residues" evidence="1">
    <location>
        <begin position="48"/>
        <end position="76"/>
    </location>
</feature>
<reference evidence="4" key="1">
    <citation type="submission" date="2023-03" db="EMBL/GenBank/DDBJ databases">
        <title>Chromosome-scale reference genome and RAD-based genetic map of yellow starthistle (Centaurea solstitialis) reveal putative structural variation and QTLs associated with invader traits.</title>
        <authorList>
            <person name="Reatini B."/>
            <person name="Cang F.A."/>
            <person name="Jiang Q."/>
            <person name="Mckibben M.T.W."/>
            <person name="Barker M.S."/>
            <person name="Rieseberg L.H."/>
            <person name="Dlugosch K.M."/>
        </authorList>
    </citation>
    <scope>NUCLEOTIDE SEQUENCE</scope>
    <source>
        <strain evidence="4">CAN-66</strain>
        <tissue evidence="4">Leaf</tissue>
    </source>
</reference>
<evidence type="ECO:0000259" key="2">
    <source>
        <dbReference type="Pfam" id="PF13976"/>
    </source>
</evidence>
<name>A0AA38TW50_9ASTR</name>
<evidence type="ECO:0000256" key="1">
    <source>
        <dbReference type="SAM" id="MobiDB-lite"/>
    </source>
</evidence>
<sequence>MFVAHKKEPVVETDFEKQKEFFQCEIKRLTHLLAEFSTKAMTSMVNENKKFDSSRLSKSEKEQAKHVSNDKPKLHEGQSSSSISKPIQKNFSEDTTKSKDKFVQYPRNSRQKVNVEQKNGYYSSFTNSSASDFSDNFQRRQVKQVWRRKEFTNSCSPTSSISNTKNHHVWYLDSGCSKHMTGRKEILHNFKPKFCGSVQFGNEQYAPILGYGDVVQDKITIKKVSLVEGLGHNLFSIGQFCDKDLEVGFKKRRCVVKTESGKELLVGTRRRNLYKIDLRDVKAKNTLCLLSKASNQQSILWHRRLSHLNFKGKMKRVSHKSKLEHGTEKPLQLIHMDRGVHWMTSNGFEGIQSDPIIHWMLDFSNSTDPIIHWMLDFSNPMDDWIGSVPSIGFFYWISIGPDLVQPL</sequence>
<proteinExistence type="predicted"/>
<evidence type="ECO:0000313" key="4">
    <source>
        <dbReference type="EMBL" id="KAJ9562676.1"/>
    </source>
</evidence>
<comment type="caution">
    <text evidence="4">The sequence shown here is derived from an EMBL/GenBank/DDBJ whole genome shotgun (WGS) entry which is preliminary data.</text>
</comment>
<evidence type="ECO:0008006" key="6">
    <source>
        <dbReference type="Google" id="ProtNLM"/>
    </source>
</evidence>
<accession>A0AA38TW50</accession>
<feature type="region of interest" description="Disordered" evidence="1">
    <location>
        <begin position="48"/>
        <end position="104"/>
    </location>
</feature>
<protein>
    <recommendedName>
        <fullName evidence="6">GAG-pre-integrase domain-containing protein</fullName>
    </recommendedName>
</protein>
<keyword evidence="5" id="KW-1185">Reference proteome</keyword>
<organism evidence="4 5">
    <name type="scientific">Centaurea solstitialis</name>
    <name type="common">yellow star-thistle</name>
    <dbReference type="NCBI Taxonomy" id="347529"/>
    <lineage>
        <taxon>Eukaryota</taxon>
        <taxon>Viridiplantae</taxon>
        <taxon>Streptophyta</taxon>
        <taxon>Embryophyta</taxon>
        <taxon>Tracheophyta</taxon>
        <taxon>Spermatophyta</taxon>
        <taxon>Magnoliopsida</taxon>
        <taxon>eudicotyledons</taxon>
        <taxon>Gunneridae</taxon>
        <taxon>Pentapetalae</taxon>
        <taxon>asterids</taxon>
        <taxon>campanulids</taxon>
        <taxon>Asterales</taxon>
        <taxon>Asteraceae</taxon>
        <taxon>Carduoideae</taxon>
        <taxon>Cardueae</taxon>
        <taxon>Centaureinae</taxon>
        <taxon>Centaurea</taxon>
    </lineage>
</organism>